<evidence type="ECO:0008006" key="3">
    <source>
        <dbReference type="Google" id="ProtNLM"/>
    </source>
</evidence>
<dbReference type="RefSeq" id="WP_006627098.1">
    <property type="nucleotide sequence ID" value="NZ_ADFR01000007.1"/>
</dbReference>
<dbReference type="STRING" id="679192.HMPREF9013_0689"/>
<accession>D2MNZ7</accession>
<organism evidence="1 2">
    <name type="scientific">Bulleidia extructa W1219</name>
    <dbReference type="NCBI Taxonomy" id="679192"/>
    <lineage>
        <taxon>Bacteria</taxon>
        <taxon>Bacillati</taxon>
        <taxon>Bacillota</taxon>
        <taxon>Erysipelotrichia</taxon>
        <taxon>Erysipelotrichales</taxon>
        <taxon>Erysipelotrichaceae</taxon>
        <taxon>Bulleidia</taxon>
    </lineage>
</organism>
<dbReference type="AlphaFoldDB" id="D2MNZ7"/>
<evidence type="ECO:0000313" key="1">
    <source>
        <dbReference type="EMBL" id="EFC05766.1"/>
    </source>
</evidence>
<evidence type="ECO:0000313" key="2">
    <source>
        <dbReference type="Proteomes" id="UP000005017"/>
    </source>
</evidence>
<gene>
    <name evidence="1" type="ORF">HMPREF9013_0689</name>
</gene>
<sequence>MELQNSAYFWQKVDTLFLSSGFTIIRKKGEHHPQFANLIYPVDYGYINETKSTNGHGISLYAGSENRNKITSLVMAVDILGREMDVKVLVGCSLEEEEAVLRYLNQTDYQKTILVRKGEELPSWAQTDD</sequence>
<name>D2MNZ7_9FIRM</name>
<dbReference type="eggNOG" id="COG0221">
    <property type="taxonomic scope" value="Bacteria"/>
</dbReference>
<reference evidence="2" key="1">
    <citation type="submission" date="2009-12" db="EMBL/GenBank/DDBJ databases">
        <title>Sequence of Clostridiales genomosp. BVAB3 str. UPII9-5.</title>
        <authorList>
            <person name="Madupu R."/>
            <person name="Durkin A.S."/>
            <person name="Torralba M."/>
            <person name="Methe B."/>
            <person name="Sutton G.G."/>
            <person name="Strausberg R.L."/>
            <person name="Nelson K.E."/>
        </authorList>
    </citation>
    <scope>NUCLEOTIDE SEQUENCE [LARGE SCALE GENOMIC DNA]</scope>
    <source>
        <strain evidence="2">W1219</strain>
    </source>
</reference>
<protein>
    <recommendedName>
        <fullName evidence="3">Inorganic pyrophosphatase</fullName>
    </recommendedName>
</protein>
<proteinExistence type="predicted"/>
<keyword evidence="2" id="KW-1185">Reference proteome</keyword>
<dbReference type="Proteomes" id="UP000005017">
    <property type="component" value="Unassembled WGS sequence"/>
</dbReference>
<dbReference type="EMBL" id="ADFR01000007">
    <property type="protein sequence ID" value="EFC05766.1"/>
    <property type="molecule type" value="Genomic_DNA"/>
</dbReference>
<comment type="caution">
    <text evidence="1">The sequence shown here is derived from an EMBL/GenBank/DDBJ whole genome shotgun (WGS) entry which is preliminary data.</text>
</comment>